<reference evidence="1" key="1">
    <citation type="submission" date="2021-01" db="EMBL/GenBank/DDBJ databases">
        <authorList>
            <consortium name="Genoscope - CEA"/>
            <person name="William W."/>
        </authorList>
    </citation>
    <scope>NUCLEOTIDE SEQUENCE</scope>
</reference>
<keyword evidence="2" id="KW-1185">Reference proteome</keyword>
<dbReference type="AlphaFoldDB" id="A0A8S1LVG2"/>
<sequence length="107" mass="12895">MICKRKHQKSEKQVVKKNYQEMQYLFYRNFLSYLSLRKGRATQLEKKGNINEIKNQKIIVLPRREITGKQKIIKSKVKYNLLCKKTIMEILLLHRIKSIQFLISNNL</sequence>
<evidence type="ECO:0000313" key="2">
    <source>
        <dbReference type="Proteomes" id="UP000692954"/>
    </source>
</evidence>
<proteinExistence type="predicted"/>
<name>A0A8S1LVG2_9CILI</name>
<protein>
    <submittedName>
        <fullName evidence="1">Uncharacterized protein</fullName>
    </submittedName>
</protein>
<evidence type="ECO:0000313" key="1">
    <source>
        <dbReference type="EMBL" id="CAD8071447.1"/>
    </source>
</evidence>
<gene>
    <name evidence="1" type="ORF">PSON_ATCC_30995.1.T0280064</name>
</gene>
<comment type="caution">
    <text evidence="1">The sequence shown here is derived from an EMBL/GenBank/DDBJ whole genome shotgun (WGS) entry which is preliminary data.</text>
</comment>
<organism evidence="1 2">
    <name type="scientific">Paramecium sonneborni</name>
    <dbReference type="NCBI Taxonomy" id="65129"/>
    <lineage>
        <taxon>Eukaryota</taxon>
        <taxon>Sar</taxon>
        <taxon>Alveolata</taxon>
        <taxon>Ciliophora</taxon>
        <taxon>Intramacronucleata</taxon>
        <taxon>Oligohymenophorea</taxon>
        <taxon>Peniculida</taxon>
        <taxon>Parameciidae</taxon>
        <taxon>Paramecium</taxon>
    </lineage>
</organism>
<dbReference type="Proteomes" id="UP000692954">
    <property type="component" value="Unassembled WGS sequence"/>
</dbReference>
<accession>A0A8S1LVG2</accession>
<dbReference type="EMBL" id="CAJJDN010000028">
    <property type="protein sequence ID" value="CAD8071447.1"/>
    <property type="molecule type" value="Genomic_DNA"/>
</dbReference>